<dbReference type="InterPro" id="IPR004606">
    <property type="entry name" value="Mop_domain"/>
</dbReference>
<evidence type="ECO:0000256" key="1">
    <source>
        <dbReference type="ARBA" id="ARBA00022448"/>
    </source>
</evidence>
<organism evidence="12 13">
    <name type="scientific">Wenxinia marina DSM 24838</name>
    <dbReference type="NCBI Taxonomy" id="1123501"/>
    <lineage>
        <taxon>Bacteria</taxon>
        <taxon>Pseudomonadati</taxon>
        <taxon>Pseudomonadota</taxon>
        <taxon>Alphaproteobacteria</taxon>
        <taxon>Rhodobacterales</taxon>
        <taxon>Roseobacteraceae</taxon>
        <taxon>Wenxinia</taxon>
    </lineage>
</organism>
<dbReference type="Pfam" id="PF00005">
    <property type="entry name" value="ABC_tran"/>
    <property type="match status" value="1"/>
</dbReference>
<protein>
    <submittedName>
        <fullName evidence="12">Molybdenum ABC transporter, ATP-binding protein</fullName>
        <ecNumber evidence="12">3.6.3.29</ecNumber>
    </submittedName>
</protein>
<evidence type="ECO:0000259" key="11">
    <source>
        <dbReference type="PROSITE" id="PS51866"/>
    </source>
</evidence>
<dbReference type="PANTHER" id="PTHR43514">
    <property type="entry name" value="ABC TRANSPORTER I FAMILY MEMBER 10"/>
    <property type="match status" value="1"/>
</dbReference>
<sequence>MLDVALRHAFADFTLQAAFRAPPGVTVLFGRSGSGKTTIVNALAGLLRPDEGRIAVGDRTLLDTRRGIRLPPHRRRIGYIFQEGRLFPHLTVRQNLAYGAWFAPKDAPREETGRIVDLLGIGPLLDRRPATLSGGEKQRVAIGRALLSAPRLILADEPLAALDEARKAEILPYFERLRDEVSVPILYVSHSASEVARLATTVVALEAGRVTAHGPASEVLGDPAILPAGAREAGAVLTARVVRHHEDGLTELDANGLALFLPQVARPPGSAVRVRIAAHEVILAGERPHDLSALNILPGTVREMHPGDGPGVIVALDTAAGRVLARITRRSATAMGLRPGTQVHAIVKSVAVAPGDVGGPGRAGTGGASAP</sequence>
<dbReference type="Proteomes" id="UP000035100">
    <property type="component" value="Unassembled WGS sequence"/>
</dbReference>
<dbReference type="NCBIfam" id="TIGR02142">
    <property type="entry name" value="modC_ABC"/>
    <property type="match status" value="1"/>
</dbReference>
<comment type="caution">
    <text evidence="12">The sequence shown here is derived from an EMBL/GenBank/DDBJ whole genome shotgun (WGS) entry which is preliminary data.</text>
</comment>
<dbReference type="PROSITE" id="PS51866">
    <property type="entry name" value="MOP"/>
    <property type="match status" value="1"/>
</dbReference>
<gene>
    <name evidence="12" type="ORF">Wenmar_00919</name>
</gene>
<evidence type="ECO:0000256" key="7">
    <source>
        <dbReference type="ARBA" id="ARBA00022967"/>
    </source>
</evidence>
<keyword evidence="12" id="KW-0378">Hydrolase</keyword>
<reference evidence="12 13" key="1">
    <citation type="submission" date="2013-01" db="EMBL/GenBank/DDBJ databases">
        <authorList>
            <person name="Fiebig A."/>
            <person name="Goeker M."/>
            <person name="Klenk H.-P.P."/>
        </authorList>
    </citation>
    <scope>NUCLEOTIDE SEQUENCE [LARGE SCALE GENOMIC DNA]</scope>
    <source>
        <strain evidence="12 13">DSM 24838</strain>
    </source>
</reference>
<dbReference type="InterPro" id="IPR005116">
    <property type="entry name" value="Transp-assoc_OB_typ1"/>
</dbReference>
<dbReference type="InterPro" id="IPR008995">
    <property type="entry name" value="Mo/tungstate-bd_C_term_dom"/>
</dbReference>
<dbReference type="eggNOG" id="COG4148">
    <property type="taxonomic scope" value="Bacteria"/>
</dbReference>
<keyword evidence="6 12" id="KW-0067">ATP-binding</keyword>
<dbReference type="InterPro" id="IPR017871">
    <property type="entry name" value="ABC_transporter-like_CS"/>
</dbReference>
<evidence type="ECO:0000256" key="5">
    <source>
        <dbReference type="ARBA" id="ARBA00022741"/>
    </source>
</evidence>
<keyword evidence="4" id="KW-0997">Cell inner membrane</keyword>
<keyword evidence="13" id="KW-1185">Reference proteome</keyword>
<proteinExistence type="predicted"/>
<evidence type="ECO:0000259" key="10">
    <source>
        <dbReference type="PROSITE" id="PS50893"/>
    </source>
</evidence>
<dbReference type="GO" id="GO:0016887">
    <property type="term" value="F:ATP hydrolysis activity"/>
    <property type="evidence" value="ECO:0007669"/>
    <property type="project" value="InterPro"/>
</dbReference>
<dbReference type="InterPro" id="IPR003439">
    <property type="entry name" value="ABC_transporter-like_ATP-bd"/>
</dbReference>
<name>A0A0D0QHJ0_9RHOB</name>
<keyword evidence="2" id="KW-1003">Cell membrane</keyword>
<dbReference type="PROSITE" id="PS00211">
    <property type="entry name" value="ABC_TRANSPORTER_1"/>
    <property type="match status" value="1"/>
</dbReference>
<dbReference type="RefSeq" id="WP_018304285.1">
    <property type="nucleotide sequence ID" value="NZ_KB902312.1"/>
</dbReference>
<dbReference type="InterPro" id="IPR003593">
    <property type="entry name" value="AAA+_ATPase"/>
</dbReference>
<dbReference type="PROSITE" id="PS50893">
    <property type="entry name" value="ABC_TRANSPORTER_2"/>
    <property type="match status" value="1"/>
</dbReference>
<evidence type="ECO:0000256" key="4">
    <source>
        <dbReference type="ARBA" id="ARBA00022519"/>
    </source>
</evidence>
<evidence type="ECO:0000313" key="12">
    <source>
        <dbReference type="EMBL" id="KIQ70543.1"/>
    </source>
</evidence>
<dbReference type="InterPro" id="IPR050334">
    <property type="entry name" value="Molybdenum_import_ModC"/>
</dbReference>
<keyword evidence="3 9" id="KW-0500">Molybdenum</keyword>
<dbReference type="PATRIC" id="fig|1123501.6.peg.986"/>
<dbReference type="SUPFAM" id="SSF50331">
    <property type="entry name" value="MOP-like"/>
    <property type="match status" value="1"/>
</dbReference>
<dbReference type="GO" id="GO:0015098">
    <property type="term" value="F:molybdate ion transmembrane transporter activity"/>
    <property type="evidence" value="ECO:0007669"/>
    <property type="project" value="InterPro"/>
</dbReference>
<dbReference type="InterPro" id="IPR027417">
    <property type="entry name" value="P-loop_NTPase"/>
</dbReference>
<keyword evidence="5" id="KW-0547">Nucleotide-binding</keyword>
<evidence type="ECO:0000256" key="2">
    <source>
        <dbReference type="ARBA" id="ARBA00022475"/>
    </source>
</evidence>
<dbReference type="GO" id="GO:0016020">
    <property type="term" value="C:membrane"/>
    <property type="evidence" value="ECO:0007669"/>
    <property type="project" value="InterPro"/>
</dbReference>
<dbReference type="PANTHER" id="PTHR43514:SF4">
    <property type="entry name" value="ABC TRANSPORTER I FAMILY MEMBER 10"/>
    <property type="match status" value="1"/>
</dbReference>
<dbReference type="GO" id="GO:0140359">
    <property type="term" value="F:ABC-type transporter activity"/>
    <property type="evidence" value="ECO:0007669"/>
    <property type="project" value="InterPro"/>
</dbReference>
<evidence type="ECO:0000313" key="13">
    <source>
        <dbReference type="Proteomes" id="UP000035100"/>
    </source>
</evidence>
<keyword evidence="8" id="KW-0472">Membrane</keyword>
<dbReference type="STRING" id="1123501.Wenmar_00919"/>
<dbReference type="Gene3D" id="3.40.50.300">
    <property type="entry name" value="P-loop containing nucleotide triphosphate hydrolases"/>
    <property type="match status" value="1"/>
</dbReference>
<feature type="domain" description="Mop" evidence="11">
    <location>
        <begin position="290"/>
        <end position="356"/>
    </location>
</feature>
<dbReference type="InterPro" id="IPR011868">
    <property type="entry name" value="ModC_ABC_ATP-bd"/>
</dbReference>
<dbReference type="SUPFAM" id="SSF52540">
    <property type="entry name" value="P-loop containing nucleoside triphosphate hydrolases"/>
    <property type="match status" value="1"/>
</dbReference>
<keyword evidence="1" id="KW-0813">Transport</keyword>
<evidence type="ECO:0000256" key="3">
    <source>
        <dbReference type="ARBA" id="ARBA00022505"/>
    </source>
</evidence>
<evidence type="ECO:0000256" key="8">
    <source>
        <dbReference type="ARBA" id="ARBA00023136"/>
    </source>
</evidence>
<dbReference type="Gene3D" id="2.40.50.100">
    <property type="match status" value="1"/>
</dbReference>
<evidence type="ECO:0000256" key="6">
    <source>
        <dbReference type="ARBA" id="ARBA00022840"/>
    </source>
</evidence>
<accession>A0A0D0QHJ0</accession>
<dbReference type="AlphaFoldDB" id="A0A0D0QHJ0"/>
<dbReference type="Pfam" id="PF03459">
    <property type="entry name" value="TOBE"/>
    <property type="match status" value="1"/>
</dbReference>
<keyword evidence="7" id="KW-1278">Translocase</keyword>
<dbReference type="EMBL" id="AONG01000005">
    <property type="protein sequence ID" value="KIQ70543.1"/>
    <property type="molecule type" value="Genomic_DNA"/>
</dbReference>
<evidence type="ECO:0000256" key="9">
    <source>
        <dbReference type="PROSITE-ProRule" id="PRU01213"/>
    </source>
</evidence>
<dbReference type="SMART" id="SM00382">
    <property type="entry name" value="AAA"/>
    <property type="match status" value="1"/>
</dbReference>
<feature type="domain" description="ABC transporter" evidence="10">
    <location>
        <begin position="1"/>
        <end position="232"/>
    </location>
</feature>
<dbReference type="GO" id="GO:0005524">
    <property type="term" value="F:ATP binding"/>
    <property type="evidence" value="ECO:0007669"/>
    <property type="project" value="UniProtKB-KW"/>
</dbReference>
<dbReference type="EC" id="3.6.3.29" evidence="12"/>
<dbReference type="OrthoDB" id="9802264at2"/>